<feature type="compositionally biased region" description="Basic and acidic residues" evidence="1">
    <location>
        <begin position="1142"/>
        <end position="1151"/>
    </location>
</feature>
<feature type="compositionally biased region" description="Basic and acidic residues" evidence="1">
    <location>
        <begin position="1166"/>
        <end position="1180"/>
    </location>
</feature>
<gene>
    <name evidence="2" type="ORF">KIK155_LOCUS4353</name>
</gene>
<comment type="caution">
    <text evidence="2">The sequence shown here is derived from an EMBL/GenBank/DDBJ whole genome shotgun (WGS) entry which is preliminary data.</text>
</comment>
<organism evidence="2 3">
    <name type="scientific">Rotaria socialis</name>
    <dbReference type="NCBI Taxonomy" id="392032"/>
    <lineage>
        <taxon>Eukaryota</taxon>
        <taxon>Metazoa</taxon>
        <taxon>Spiralia</taxon>
        <taxon>Gnathifera</taxon>
        <taxon>Rotifera</taxon>
        <taxon>Eurotatoria</taxon>
        <taxon>Bdelloidea</taxon>
        <taxon>Philodinida</taxon>
        <taxon>Philodinidae</taxon>
        <taxon>Rotaria</taxon>
    </lineage>
</organism>
<accession>A0A817WRL3</accession>
<dbReference type="EMBL" id="CAJNYV010000394">
    <property type="protein sequence ID" value="CAF3359440.1"/>
    <property type="molecule type" value="Genomic_DNA"/>
</dbReference>
<sequence length="1194" mass="136546">MLSRPQKPMLRDFMLMHAQTRAYLCSDEEIFDPCTKLIYLTSFEKATLTSWSLDSNVDKGLNLYILLHFLSSINDNSYYYHYVNNGNPDGTNMFGHIIGTSGSGKSSALTPHMDALGRALVQLDINQNYTQYPNKTSDLSFEQPFIISNVLVDFIFVSYVVFSFCLLQATALHVYRSLIYGNRLLCSTECDTLLSNLGVYGNQYNDPRFAENVNMLIQMFDGTKHQNRSTLSTSYVIPEGRRASIIGASVGDPYARVSQQHYEGNGISGAHNRFTHYPCPVMKAIKTNAGSAGVTSNMVPSLQHVYAVSMMLGKVEYVARQNYFVFLDMFSDDVEDKWKRLRPMAVREYYHSPLQIEIELEEPEAGATIENSNSAFYYMFSRVYSQWQEATITEKQEHEAIINFKNSTKIPRFICNFARFRTIMNILWHDDVYPFIEISEVMKPPYCISDNFIEAVKTVIDKLFPPNLCKTDGTKILIIEKDTAIMGDLFFGHVDCISRKLFDLSQIQETFNSSLKIPRLLKNAPESYDSDQLIYKDASMIILSKLIFFSVSTFIYHRVFHNKKDRLNLMLKYLVDNELIYEGSHKNRFIKGAHTSYGMKPPNQIKKSDKAIEALAKLNLNIQSYEELWQQCLLPVPEMAAKIEISAINHINLYLVDYISIIHRLGDANDPVAKEILRPGLISGQIGIDFDSNTFSLAPEHIVFFNNDHEIMNELNRLCIRANPQTMPLLNNTKSLMNNNNLSVSNSSNADKTCVQPVDNSNKLPPKQTSFINFNSVFSKEYCETDTSQNQCLSIEESEFHDIIVIALWLTSLIYFYLDDCISVIPDTNNNNINDCIYVLDRIKTIVENDVDNINVYIKCVTTIQKPNNFSSMEFDDPTTNSMVINDIDFSVCYQQNVDKESLSDSSSTTSPEYVFSQGSETSNCISMEEDSHIILQSLSSDEVMPNDCNEISENSQRSLDKETTQSIKKFDVIALSKRLMLKSFVTFTKTDVTRLYNNAETKNLVIEYLQENGFIKKIDDLFLSSAPVNKTFKPEIGYLKLFPISELISETSSFEMKLRDKVGITFDHYVKAVFYQGNLSMLTTITNNMFNTARHNWLLNRNWFEKLKEGHISTYYRSNVICPDVKISPMIINITSVSNDSVHDSFDRPKSKLTASQRTKKELKLLGAKRLNESTDHPPLKRQRKPKKFHDDS</sequence>
<evidence type="ECO:0000313" key="2">
    <source>
        <dbReference type="EMBL" id="CAF3359440.1"/>
    </source>
</evidence>
<proteinExistence type="predicted"/>
<feature type="region of interest" description="Disordered" evidence="1">
    <location>
        <begin position="1166"/>
        <end position="1194"/>
    </location>
</feature>
<feature type="region of interest" description="Disordered" evidence="1">
    <location>
        <begin position="1141"/>
        <end position="1160"/>
    </location>
</feature>
<evidence type="ECO:0000313" key="3">
    <source>
        <dbReference type="Proteomes" id="UP000663865"/>
    </source>
</evidence>
<evidence type="ECO:0000256" key="1">
    <source>
        <dbReference type="SAM" id="MobiDB-lite"/>
    </source>
</evidence>
<name>A0A817WRL3_9BILA</name>
<dbReference type="Proteomes" id="UP000663865">
    <property type="component" value="Unassembled WGS sequence"/>
</dbReference>
<feature type="compositionally biased region" description="Basic residues" evidence="1">
    <location>
        <begin position="1181"/>
        <end position="1194"/>
    </location>
</feature>
<dbReference type="AlphaFoldDB" id="A0A817WRL3"/>
<reference evidence="2" key="1">
    <citation type="submission" date="2021-02" db="EMBL/GenBank/DDBJ databases">
        <authorList>
            <person name="Nowell W R."/>
        </authorList>
    </citation>
    <scope>NUCLEOTIDE SEQUENCE</scope>
</reference>
<protein>
    <submittedName>
        <fullName evidence="2">Uncharacterized protein</fullName>
    </submittedName>
</protein>